<evidence type="ECO:0000256" key="4">
    <source>
        <dbReference type="ARBA" id="ARBA00022806"/>
    </source>
</evidence>
<dbReference type="InterPro" id="IPR027417">
    <property type="entry name" value="P-loop_NTPase"/>
</dbReference>
<dbReference type="InterPro" id="IPR050534">
    <property type="entry name" value="Coronavir_polyprotein_1ab"/>
</dbReference>
<dbReference type="Pfam" id="PF13087">
    <property type="entry name" value="AAA_12"/>
    <property type="match status" value="1"/>
</dbReference>
<evidence type="ECO:0000256" key="2">
    <source>
        <dbReference type="ARBA" id="ARBA00022741"/>
    </source>
</evidence>
<dbReference type="EMBL" id="JAGPXD010000001">
    <property type="protein sequence ID" value="KAH7374410.1"/>
    <property type="molecule type" value="Genomic_DNA"/>
</dbReference>
<keyword evidence="6" id="KW-0812">Transmembrane</keyword>
<dbReference type="Gene3D" id="3.40.50.300">
    <property type="entry name" value="P-loop containing nucleotide triphosphate hydrolases"/>
    <property type="match status" value="2"/>
</dbReference>
<feature type="transmembrane region" description="Helical" evidence="6">
    <location>
        <begin position="112"/>
        <end position="135"/>
    </location>
</feature>
<keyword evidence="6" id="KW-0472">Membrane</keyword>
<protein>
    <submittedName>
        <fullName evidence="9">P-loop containing nucleoside triphosphate hydrolase protein</fullName>
    </submittedName>
</protein>
<dbReference type="Proteomes" id="UP000813385">
    <property type="component" value="Unassembled WGS sequence"/>
</dbReference>
<feature type="domain" description="DNA2/NAM7 helicase helicase" evidence="7">
    <location>
        <begin position="108"/>
        <end position="366"/>
    </location>
</feature>
<dbReference type="PANTHER" id="PTHR43788:SF8">
    <property type="entry name" value="DNA-BINDING PROTEIN SMUBP-2"/>
    <property type="match status" value="1"/>
</dbReference>
<accession>A0A8K0TMA8</accession>
<dbReference type="OrthoDB" id="4835297at2759"/>
<evidence type="ECO:0000256" key="3">
    <source>
        <dbReference type="ARBA" id="ARBA00022801"/>
    </source>
</evidence>
<feature type="domain" description="DNA2/NAM7 helicase-like C-terminal" evidence="8">
    <location>
        <begin position="401"/>
        <end position="595"/>
    </location>
</feature>
<dbReference type="AlphaFoldDB" id="A0A8K0TMA8"/>
<dbReference type="SUPFAM" id="SSF52540">
    <property type="entry name" value="P-loop containing nucleoside triphosphate hydrolases"/>
    <property type="match status" value="1"/>
</dbReference>
<reference evidence="9" key="1">
    <citation type="journal article" date="2021" name="Nat. Commun.">
        <title>Genetic determinants of endophytism in the Arabidopsis root mycobiome.</title>
        <authorList>
            <person name="Mesny F."/>
            <person name="Miyauchi S."/>
            <person name="Thiergart T."/>
            <person name="Pickel B."/>
            <person name="Atanasova L."/>
            <person name="Karlsson M."/>
            <person name="Huettel B."/>
            <person name="Barry K.W."/>
            <person name="Haridas S."/>
            <person name="Chen C."/>
            <person name="Bauer D."/>
            <person name="Andreopoulos W."/>
            <person name="Pangilinan J."/>
            <person name="LaButti K."/>
            <person name="Riley R."/>
            <person name="Lipzen A."/>
            <person name="Clum A."/>
            <person name="Drula E."/>
            <person name="Henrissat B."/>
            <person name="Kohler A."/>
            <person name="Grigoriev I.V."/>
            <person name="Martin F.M."/>
            <person name="Hacquard S."/>
        </authorList>
    </citation>
    <scope>NUCLEOTIDE SEQUENCE</scope>
    <source>
        <strain evidence="9">MPI-CAGE-AT-0016</strain>
    </source>
</reference>
<sequence length="648" mass="70922">MRKVNAAITFVQGADSAGPLSRWPGLSMADVQALHRLLFRGAGFADWMLMDGPADIAAMANLSLDRPSTRALPSMNYLDVEDKAKPFVDALIAEALAGDQIRLRRYLSNRPLGLGMISAAAGFGKTTIMAIVALISSERLGGVLCTAPAHVAVDNLADRIQEMNVDVTNNLNKAGGGKWHRKMVVRGFKDAHELAAFKRMLDTRGNVKSATPKFKTGEDTKWRLTLSVTYWLLAVFRSPLVEQLSDDDSEKILAIRADVDKRDDLAQLRAFVAGKITRAEFFAANSLRPGALQALMKRIVDAADFLCVTPAMTQSDYKGWVREFAQAVIVDEAGNMDRPDLMTAWGNTMTPCFLGGDTKQLPPTVLTGEFDKDANGNLYNRFPHDGAISPLEFFEALGFPVFRMLTQHRMADGLFDMVAATIYEGARFFYGPTCNISHSRFEAGRAFEAYVVRKYQGVRPSPKNKLTPVLFDCRGTKVDVDANGKKRCRDQVIVALDLALELVTVLRIPANLITLLAPYATNVELIEKLRKGSRYAPLKDMPSALHGRRLPRPNDFTIIVMGTSQAVGPGFTDNSQRLNVLLTRARCGMAIVGDVKSCDGTGKNSSGAPTVKDTRTGELTKLKVGVLKGIYDRMKAAGRVATIRVNEA</sequence>
<evidence type="ECO:0000313" key="10">
    <source>
        <dbReference type="Proteomes" id="UP000813385"/>
    </source>
</evidence>
<keyword evidence="4" id="KW-0347">Helicase</keyword>
<comment type="similarity">
    <text evidence="1">Belongs to the DNA2/NAM7 helicase family.</text>
</comment>
<dbReference type="GO" id="GO:0043139">
    <property type="term" value="F:5'-3' DNA helicase activity"/>
    <property type="evidence" value="ECO:0007669"/>
    <property type="project" value="TreeGrafter"/>
</dbReference>
<keyword evidence="6" id="KW-1133">Transmembrane helix</keyword>
<dbReference type="Pfam" id="PF13086">
    <property type="entry name" value="AAA_11"/>
    <property type="match status" value="1"/>
</dbReference>
<evidence type="ECO:0000256" key="5">
    <source>
        <dbReference type="ARBA" id="ARBA00022840"/>
    </source>
</evidence>
<dbReference type="InterPro" id="IPR041677">
    <property type="entry name" value="DNA2/NAM7_AAA_11"/>
</dbReference>
<keyword evidence="10" id="KW-1185">Reference proteome</keyword>
<proteinExistence type="inferred from homology"/>
<dbReference type="InterPro" id="IPR041679">
    <property type="entry name" value="DNA2/NAM7-like_C"/>
</dbReference>
<keyword evidence="2" id="KW-0547">Nucleotide-binding</keyword>
<dbReference type="PANTHER" id="PTHR43788">
    <property type="entry name" value="DNA2/NAM7 HELICASE FAMILY MEMBER"/>
    <property type="match status" value="1"/>
</dbReference>
<dbReference type="GO" id="GO:0016787">
    <property type="term" value="F:hydrolase activity"/>
    <property type="evidence" value="ECO:0007669"/>
    <property type="project" value="UniProtKB-KW"/>
</dbReference>
<evidence type="ECO:0000259" key="7">
    <source>
        <dbReference type="Pfam" id="PF13086"/>
    </source>
</evidence>
<evidence type="ECO:0000256" key="1">
    <source>
        <dbReference type="ARBA" id="ARBA00007913"/>
    </source>
</evidence>
<gene>
    <name evidence="9" type="ORF">B0T11DRAFT_60</name>
</gene>
<name>A0A8K0TMA8_9PEZI</name>
<organism evidence="9 10">
    <name type="scientific">Plectosphaerella cucumerina</name>
    <dbReference type="NCBI Taxonomy" id="40658"/>
    <lineage>
        <taxon>Eukaryota</taxon>
        <taxon>Fungi</taxon>
        <taxon>Dikarya</taxon>
        <taxon>Ascomycota</taxon>
        <taxon>Pezizomycotina</taxon>
        <taxon>Sordariomycetes</taxon>
        <taxon>Hypocreomycetidae</taxon>
        <taxon>Glomerellales</taxon>
        <taxon>Plectosphaerellaceae</taxon>
        <taxon>Plectosphaerella</taxon>
    </lineage>
</organism>
<keyword evidence="5" id="KW-0067">ATP-binding</keyword>
<keyword evidence="3 9" id="KW-0378">Hydrolase</keyword>
<evidence type="ECO:0000256" key="6">
    <source>
        <dbReference type="SAM" id="Phobius"/>
    </source>
</evidence>
<dbReference type="GO" id="GO:0005524">
    <property type="term" value="F:ATP binding"/>
    <property type="evidence" value="ECO:0007669"/>
    <property type="project" value="UniProtKB-KW"/>
</dbReference>
<comment type="caution">
    <text evidence="9">The sequence shown here is derived from an EMBL/GenBank/DDBJ whole genome shotgun (WGS) entry which is preliminary data.</text>
</comment>
<evidence type="ECO:0000259" key="8">
    <source>
        <dbReference type="Pfam" id="PF13087"/>
    </source>
</evidence>
<evidence type="ECO:0000313" key="9">
    <source>
        <dbReference type="EMBL" id="KAH7374410.1"/>
    </source>
</evidence>